<reference evidence="2" key="2">
    <citation type="submission" date="2020-09" db="EMBL/GenBank/DDBJ databases">
        <authorList>
            <person name="Sun Q."/>
            <person name="Zhou Y."/>
        </authorList>
    </citation>
    <scope>NUCLEOTIDE SEQUENCE</scope>
    <source>
        <strain evidence="2">CGMCC 1.8984</strain>
    </source>
</reference>
<reference evidence="2" key="1">
    <citation type="journal article" date="2014" name="Int. J. Syst. Evol. Microbiol.">
        <title>Complete genome sequence of Corynebacterium casei LMG S-19264T (=DSM 44701T), isolated from a smear-ripened cheese.</title>
        <authorList>
            <consortium name="US DOE Joint Genome Institute (JGI-PGF)"/>
            <person name="Walter F."/>
            <person name="Albersmeier A."/>
            <person name="Kalinowski J."/>
            <person name="Ruckert C."/>
        </authorList>
    </citation>
    <scope>NUCLEOTIDE SEQUENCE</scope>
    <source>
        <strain evidence="2">CGMCC 1.8984</strain>
    </source>
</reference>
<protein>
    <recommendedName>
        <fullName evidence="4">VOC family protein</fullName>
    </recommendedName>
</protein>
<comment type="caution">
    <text evidence="2">The sequence shown here is derived from an EMBL/GenBank/DDBJ whole genome shotgun (WGS) entry which is preliminary data.</text>
</comment>
<evidence type="ECO:0000256" key="1">
    <source>
        <dbReference type="SAM" id="MobiDB-lite"/>
    </source>
</evidence>
<dbReference type="Proteomes" id="UP000636956">
    <property type="component" value="Unassembled WGS sequence"/>
</dbReference>
<organism evidence="2 3">
    <name type="scientific">Agromyces bauzanensis</name>
    <dbReference type="NCBI Taxonomy" id="1308924"/>
    <lineage>
        <taxon>Bacteria</taxon>
        <taxon>Bacillati</taxon>
        <taxon>Actinomycetota</taxon>
        <taxon>Actinomycetes</taxon>
        <taxon>Micrococcales</taxon>
        <taxon>Microbacteriaceae</taxon>
        <taxon>Agromyces</taxon>
    </lineage>
</organism>
<feature type="region of interest" description="Disordered" evidence="1">
    <location>
        <begin position="1"/>
        <end position="35"/>
    </location>
</feature>
<evidence type="ECO:0008006" key="4">
    <source>
        <dbReference type="Google" id="ProtNLM"/>
    </source>
</evidence>
<gene>
    <name evidence="2" type="ORF">GCM10011372_26220</name>
</gene>
<proteinExistence type="predicted"/>
<evidence type="ECO:0000313" key="2">
    <source>
        <dbReference type="EMBL" id="GGJ86539.1"/>
    </source>
</evidence>
<accession>A0A917UUC5</accession>
<name>A0A917UUC5_9MICO</name>
<keyword evidence="3" id="KW-1185">Reference proteome</keyword>
<dbReference type="SUPFAM" id="SSF54593">
    <property type="entry name" value="Glyoxalase/Bleomycin resistance protein/Dihydroxybiphenyl dioxygenase"/>
    <property type="match status" value="1"/>
</dbReference>
<dbReference type="EMBL" id="BMMD01000015">
    <property type="protein sequence ID" value="GGJ86539.1"/>
    <property type="molecule type" value="Genomic_DNA"/>
</dbReference>
<dbReference type="Gene3D" id="3.10.180.10">
    <property type="entry name" value="2,3-Dihydroxybiphenyl 1,2-Dioxygenase, domain 1"/>
    <property type="match status" value="1"/>
</dbReference>
<sequence>MIKGTTPEPHRQVGASGDSWSRGIRNRIGRRNEDRDLEATMPVTLNPYLNFRDNAREALEFYHDVLGGELTISTFADSQAARDPAENDLVMHGQIDGAGDDDATLRGYRDRLTEGRKCANGCRAAPHCEAPAAASARRPALRRTQGPVGVRELRDDADVLGLQALRAAGGLEFDLLVLLE</sequence>
<dbReference type="AlphaFoldDB" id="A0A917UUC5"/>
<dbReference type="InterPro" id="IPR029068">
    <property type="entry name" value="Glyas_Bleomycin-R_OHBP_Dase"/>
</dbReference>
<evidence type="ECO:0000313" key="3">
    <source>
        <dbReference type="Proteomes" id="UP000636956"/>
    </source>
</evidence>